<evidence type="ECO:0000256" key="8">
    <source>
        <dbReference type="ARBA" id="ARBA00048141"/>
    </source>
</evidence>
<dbReference type="CDD" id="cd04238">
    <property type="entry name" value="AAK_NAGK-like"/>
    <property type="match status" value="1"/>
</dbReference>
<feature type="binding site" evidence="9">
    <location>
        <begin position="41"/>
        <end position="42"/>
    </location>
    <ligand>
        <name>substrate</name>
    </ligand>
</feature>
<keyword evidence="2 9" id="KW-0055">Arginine biosynthesis</keyword>
<keyword evidence="9" id="KW-0963">Cytoplasm</keyword>
<dbReference type="EMBL" id="JWIR02000034">
    <property type="protein sequence ID" value="KKB40022.1"/>
    <property type="molecule type" value="Genomic_DNA"/>
</dbReference>
<dbReference type="STRING" id="1221996.QY95_01894"/>
<feature type="binding site" evidence="9">
    <location>
        <position position="63"/>
    </location>
    <ligand>
        <name>substrate</name>
    </ligand>
</feature>
<evidence type="ECO:0000256" key="5">
    <source>
        <dbReference type="ARBA" id="ARBA00022741"/>
    </source>
</evidence>
<protein>
    <recommendedName>
        <fullName evidence="9">Acetylglutamate kinase</fullName>
        <ecNumber evidence="9">2.7.2.8</ecNumber>
    </recommendedName>
    <alternativeName>
        <fullName evidence="9">N-acetyl-L-glutamate 5-phosphotransferase</fullName>
    </alternativeName>
    <alternativeName>
        <fullName evidence="9">NAG kinase</fullName>
        <shortName evidence="9">NAGK</shortName>
    </alternativeName>
</protein>
<dbReference type="Pfam" id="PF00696">
    <property type="entry name" value="AA_kinase"/>
    <property type="match status" value="1"/>
</dbReference>
<feature type="binding site" evidence="9">
    <location>
        <position position="156"/>
    </location>
    <ligand>
        <name>substrate</name>
    </ligand>
</feature>
<dbReference type="AlphaFoldDB" id="A0A0F5I4H3"/>
<dbReference type="HAMAP" id="MF_00082">
    <property type="entry name" value="ArgB"/>
    <property type="match status" value="1"/>
</dbReference>
<evidence type="ECO:0000259" key="10">
    <source>
        <dbReference type="Pfam" id="PF00696"/>
    </source>
</evidence>
<keyword evidence="5 9" id="KW-0547">Nucleotide-binding</keyword>
<comment type="caution">
    <text evidence="11">The sequence shown here is derived from an EMBL/GenBank/DDBJ whole genome shotgun (WGS) entry which is preliminary data.</text>
</comment>
<comment type="catalytic activity">
    <reaction evidence="8 9">
        <text>N-acetyl-L-glutamate + ATP = N-acetyl-L-glutamyl 5-phosphate + ADP</text>
        <dbReference type="Rhea" id="RHEA:14629"/>
        <dbReference type="ChEBI" id="CHEBI:30616"/>
        <dbReference type="ChEBI" id="CHEBI:44337"/>
        <dbReference type="ChEBI" id="CHEBI:57936"/>
        <dbReference type="ChEBI" id="CHEBI:456216"/>
        <dbReference type="EC" id="2.7.2.8"/>
    </reaction>
</comment>
<dbReference type="OrthoDB" id="9803155at2"/>
<dbReference type="InterPro" id="IPR004662">
    <property type="entry name" value="AcgluKinase_fam"/>
</dbReference>
<organism evidence="11 12">
    <name type="scientific">Bacillus thermotolerans</name>
    <name type="common">Quasibacillus thermotolerans</name>
    <dbReference type="NCBI Taxonomy" id="1221996"/>
    <lineage>
        <taxon>Bacteria</taxon>
        <taxon>Bacillati</taxon>
        <taxon>Bacillota</taxon>
        <taxon>Bacilli</taxon>
        <taxon>Bacillales</taxon>
        <taxon>Bacillaceae</taxon>
        <taxon>Bacillus</taxon>
    </lineage>
</organism>
<keyword evidence="3 9" id="KW-0028">Amino-acid biosynthesis</keyword>
<keyword evidence="12" id="KW-1185">Reference proteome</keyword>
<evidence type="ECO:0000256" key="1">
    <source>
        <dbReference type="ARBA" id="ARBA00004828"/>
    </source>
</evidence>
<keyword evidence="7 9" id="KW-0067">ATP-binding</keyword>
<reference evidence="11" key="1">
    <citation type="submission" date="2015-02" db="EMBL/GenBank/DDBJ databases">
        <title>Genome Assembly of Bacillaceae bacterium MTCC 8252.</title>
        <authorList>
            <person name="Verma A."/>
            <person name="Khatri I."/>
            <person name="Mual P."/>
            <person name="Subramanian S."/>
            <person name="Krishnamurthi S."/>
        </authorList>
    </citation>
    <scope>NUCLEOTIDE SEQUENCE [LARGE SCALE GENOMIC DNA]</scope>
    <source>
        <strain evidence="11">MTCC 8252</strain>
    </source>
</reference>
<dbReference type="GO" id="GO:0005524">
    <property type="term" value="F:ATP binding"/>
    <property type="evidence" value="ECO:0007669"/>
    <property type="project" value="UniProtKB-UniRule"/>
</dbReference>
<dbReference type="EC" id="2.7.2.8" evidence="9"/>
<feature type="domain" description="Aspartate/glutamate/uridylate kinase" evidence="10">
    <location>
        <begin position="3"/>
        <end position="234"/>
    </location>
</feature>
<accession>A0A0F5I4H3</accession>
<dbReference type="GO" id="GO:0042450">
    <property type="term" value="P:L-arginine biosynthetic process via ornithine"/>
    <property type="evidence" value="ECO:0007669"/>
    <property type="project" value="UniProtKB-UniRule"/>
</dbReference>
<dbReference type="Proteomes" id="UP000031563">
    <property type="component" value="Unassembled WGS sequence"/>
</dbReference>
<name>A0A0F5I4H3_BACTR</name>
<evidence type="ECO:0000256" key="9">
    <source>
        <dbReference type="HAMAP-Rule" id="MF_00082"/>
    </source>
</evidence>
<evidence type="ECO:0000256" key="2">
    <source>
        <dbReference type="ARBA" id="ARBA00022571"/>
    </source>
</evidence>
<dbReference type="Gene3D" id="3.40.1160.10">
    <property type="entry name" value="Acetylglutamate kinase-like"/>
    <property type="match status" value="1"/>
</dbReference>
<evidence type="ECO:0000256" key="4">
    <source>
        <dbReference type="ARBA" id="ARBA00022679"/>
    </source>
</evidence>
<feature type="site" description="Transition state stabilizer" evidence="9">
    <location>
        <position position="215"/>
    </location>
</feature>
<dbReference type="GO" id="GO:0005737">
    <property type="term" value="C:cytoplasm"/>
    <property type="evidence" value="ECO:0007669"/>
    <property type="project" value="UniProtKB-SubCell"/>
</dbReference>
<dbReference type="UniPathway" id="UPA00068">
    <property type="reaction ID" value="UER00107"/>
</dbReference>
<dbReference type="RefSeq" id="WP_040037712.1">
    <property type="nucleotide sequence ID" value="NZ_JWIQ02000072.1"/>
</dbReference>
<evidence type="ECO:0000313" key="12">
    <source>
        <dbReference type="Proteomes" id="UP000031563"/>
    </source>
</evidence>
<comment type="function">
    <text evidence="9">Catalyzes the ATP-dependent phosphorylation of N-acetyl-L-glutamate.</text>
</comment>
<dbReference type="NCBIfam" id="TIGR00761">
    <property type="entry name" value="argB"/>
    <property type="match status" value="1"/>
</dbReference>
<dbReference type="GO" id="GO:0003991">
    <property type="term" value="F:acetylglutamate kinase activity"/>
    <property type="evidence" value="ECO:0007669"/>
    <property type="project" value="UniProtKB-UniRule"/>
</dbReference>
<comment type="pathway">
    <text evidence="1 9">Amino-acid biosynthesis; L-arginine biosynthesis; N(2)-acetyl-L-ornithine from L-glutamate: step 2/4.</text>
</comment>
<dbReference type="InterPro" id="IPR001048">
    <property type="entry name" value="Asp/Glu/Uridylate_kinase"/>
</dbReference>
<evidence type="ECO:0000256" key="3">
    <source>
        <dbReference type="ARBA" id="ARBA00022605"/>
    </source>
</evidence>
<dbReference type="InterPro" id="IPR037528">
    <property type="entry name" value="ArgB"/>
</dbReference>
<keyword evidence="4 9" id="KW-0808">Transferase</keyword>
<gene>
    <name evidence="9" type="primary">argB</name>
    <name evidence="11" type="ORF">QY95_01894</name>
</gene>
<comment type="subcellular location">
    <subcellularLocation>
        <location evidence="9">Cytoplasm</location>
    </subcellularLocation>
</comment>
<dbReference type="InterPro" id="IPR036393">
    <property type="entry name" value="AceGlu_kinase-like_sf"/>
</dbReference>
<proteinExistence type="inferred from homology"/>
<dbReference type="PANTHER" id="PTHR23342:SF0">
    <property type="entry name" value="N-ACETYLGLUTAMATE SYNTHASE, MITOCHONDRIAL"/>
    <property type="match status" value="1"/>
</dbReference>
<keyword evidence="6 9" id="KW-0418">Kinase</keyword>
<dbReference type="FunFam" id="3.40.1160.10:FF:000004">
    <property type="entry name" value="Acetylglutamate kinase"/>
    <property type="match status" value="1"/>
</dbReference>
<dbReference type="PIRSF" id="PIRSF000728">
    <property type="entry name" value="NAGK"/>
    <property type="match status" value="1"/>
</dbReference>
<evidence type="ECO:0000256" key="6">
    <source>
        <dbReference type="ARBA" id="ARBA00022777"/>
    </source>
</evidence>
<dbReference type="SUPFAM" id="SSF53633">
    <property type="entry name" value="Carbamate kinase-like"/>
    <property type="match status" value="1"/>
</dbReference>
<dbReference type="PANTHER" id="PTHR23342">
    <property type="entry name" value="N-ACETYLGLUTAMATE SYNTHASE"/>
    <property type="match status" value="1"/>
</dbReference>
<evidence type="ECO:0000313" key="11">
    <source>
        <dbReference type="EMBL" id="KKB40022.1"/>
    </source>
</evidence>
<comment type="similarity">
    <text evidence="9">Belongs to the acetylglutamate kinase family. ArgB subfamily.</text>
</comment>
<feature type="site" description="Transition state stabilizer" evidence="9">
    <location>
        <position position="8"/>
    </location>
</feature>
<sequence length="257" mass="27867">MNKTIVVKCGGSVLSELSPSFFKSMKELTEQGYSIVFVHGGGPEINAMLQTLKVQSEFKKGLRVTTKQVLETAELALAGSLNRKLVRMLEQHGLQAIGLNSSDNQLLEADFIDEEQLGYVGDVTSVNSQFIKLLCQEDLLPVLTPIAAGPDGTVLNVNADHAACAVANALEAEHFLMVTDVDGVLQDGELISELTEQETEKLIESGVISGGMIPKVQSALRAFSDHVSQVHIVSGKKAFYEQGEWYGTKFIKEKVTV</sequence>
<evidence type="ECO:0000256" key="7">
    <source>
        <dbReference type="ARBA" id="ARBA00022840"/>
    </source>
</evidence>